<reference evidence="2" key="1">
    <citation type="submission" date="2016-04" db="EMBL/GenBank/DDBJ databases">
        <authorList>
            <person name="Chen L."/>
            <person name="Zhuang W."/>
            <person name="Wang G."/>
        </authorList>
    </citation>
    <scope>NUCLEOTIDE SEQUENCE [LARGE SCALE GENOMIC DNA]</scope>
    <source>
        <strain evidence="2">17621</strain>
    </source>
</reference>
<proteinExistence type="predicted"/>
<evidence type="ECO:0000313" key="1">
    <source>
        <dbReference type="EMBL" id="OQP50301.1"/>
    </source>
</evidence>
<dbReference type="EMBL" id="LVXG01000012">
    <property type="protein sequence ID" value="OQP50301.1"/>
    <property type="molecule type" value="Genomic_DNA"/>
</dbReference>
<gene>
    <name evidence="1" type="ORF">A4H97_00180</name>
</gene>
<dbReference type="Proteomes" id="UP000192610">
    <property type="component" value="Unassembled WGS sequence"/>
</dbReference>
<evidence type="ECO:0000313" key="2">
    <source>
        <dbReference type="Proteomes" id="UP000192610"/>
    </source>
</evidence>
<keyword evidence="2" id="KW-1185">Reference proteome</keyword>
<organism evidence="1 2">
    <name type="scientific">Niastella yeongjuensis</name>
    <dbReference type="NCBI Taxonomy" id="354355"/>
    <lineage>
        <taxon>Bacteria</taxon>
        <taxon>Pseudomonadati</taxon>
        <taxon>Bacteroidota</taxon>
        <taxon>Chitinophagia</taxon>
        <taxon>Chitinophagales</taxon>
        <taxon>Chitinophagaceae</taxon>
        <taxon>Niastella</taxon>
    </lineage>
</organism>
<name>A0A1V9EVZ1_9BACT</name>
<sequence>MNYRKNKYRFEMKRQLAETLKQQIETILDDNPANDDDKLHYAVLAEIRDRLYVKLIKYQTDYTISFTPAQAFALRILYTDYINDPTCYLGNRLHALAAEVHKQFN</sequence>
<protein>
    <submittedName>
        <fullName evidence="1">Uncharacterized protein</fullName>
    </submittedName>
</protein>
<accession>A0A1V9EVZ1</accession>
<comment type="caution">
    <text evidence="1">The sequence shown here is derived from an EMBL/GenBank/DDBJ whole genome shotgun (WGS) entry which is preliminary data.</text>
</comment>
<dbReference type="AlphaFoldDB" id="A0A1V9EVZ1"/>
<dbReference type="STRING" id="354355.SAMN05660816_00915"/>